<evidence type="ECO:0000313" key="2">
    <source>
        <dbReference type="EMBL" id="ASJ08784.1"/>
    </source>
</evidence>
<dbReference type="GO" id="GO:0032259">
    <property type="term" value="P:methylation"/>
    <property type="evidence" value="ECO:0007669"/>
    <property type="project" value="UniProtKB-KW"/>
</dbReference>
<proteinExistence type="predicted"/>
<dbReference type="InterPro" id="IPR041698">
    <property type="entry name" value="Methyltransf_25"/>
</dbReference>
<dbReference type="CDD" id="cd02440">
    <property type="entry name" value="AdoMet_MTases"/>
    <property type="match status" value="1"/>
</dbReference>
<dbReference type="Proteomes" id="UP000250125">
    <property type="component" value="Chromosome"/>
</dbReference>
<dbReference type="Pfam" id="PF13649">
    <property type="entry name" value="Methyltransf_25"/>
    <property type="match status" value="1"/>
</dbReference>
<dbReference type="Gene3D" id="3.40.50.150">
    <property type="entry name" value="Vaccinia Virus protein VP39"/>
    <property type="match status" value="1"/>
</dbReference>
<dbReference type="InterPro" id="IPR029063">
    <property type="entry name" value="SAM-dependent_MTases_sf"/>
</dbReference>
<keyword evidence="3" id="KW-1185">Reference proteome</keyword>
<accession>A0A2Z2MQ45</accession>
<dbReference type="AlphaFoldDB" id="A0A2Z2MQ45"/>
<dbReference type="GO" id="GO:0008168">
    <property type="term" value="F:methyltransferase activity"/>
    <property type="evidence" value="ECO:0007669"/>
    <property type="project" value="UniProtKB-KW"/>
</dbReference>
<evidence type="ECO:0000313" key="3">
    <source>
        <dbReference type="Proteomes" id="UP000250125"/>
    </source>
</evidence>
<protein>
    <submittedName>
        <fullName evidence="2">SAM-dependent methyltransferase</fullName>
    </submittedName>
</protein>
<name>A0A2Z2MQ45_9EURY</name>
<dbReference type="OrthoDB" id="84950at2157"/>
<dbReference type="KEGG" id="tsl:A3L11_05910"/>
<dbReference type="SUPFAM" id="SSF53335">
    <property type="entry name" value="S-adenosyl-L-methionine-dependent methyltransferases"/>
    <property type="match status" value="1"/>
</dbReference>
<sequence length="258" mass="29462">MSMDEFYRHFRWWMEPDDERAVKRFHAIFEFFKGRGKASSVLDLCAGTGIAGVAAAKALSASNLTLVEAREKDLVRVVEWVEREGLQLSLNPVVGDVLKLPSLVEEHEVALLFGHSMPHFDPFQAVKLFAGVALVLSDTGRFFVEETDRIYRFLYRSVYQPFRVEARGEGYSIISLYEGYDVERGMEKRGYYKVPGFEKILEIEVRPWDVASQLAIGRIFFEDVNMVTPEEHGIEGVSTVLLFSKPRKSVAGMLYNQF</sequence>
<keyword evidence="2" id="KW-0808">Transferase</keyword>
<gene>
    <name evidence="2" type="ORF">A3L11_05910</name>
</gene>
<keyword evidence="2" id="KW-0489">Methyltransferase</keyword>
<dbReference type="EMBL" id="CP015103">
    <property type="protein sequence ID" value="ASJ08784.1"/>
    <property type="molecule type" value="Genomic_DNA"/>
</dbReference>
<dbReference type="RefSeq" id="WP_088856020.1">
    <property type="nucleotide sequence ID" value="NZ_CP015103.1"/>
</dbReference>
<organism evidence="2 3">
    <name type="scientific">Thermococcus siculi</name>
    <dbReference type="NCBI Taxonomy" id="72803"/>
    <lineage>
        <taxon>Archaea</taxon>
        <taxon>Methanobacteriati</taxon>
        <taxon>Methanobacteriota</taxon>
        <taxon>Thermococci</taxon>
        <taxon>Thermococcales</taxon>
        <taxon>Thermococcaceae</taxon>
        <taxon>Thermococcus</taxon>
    </lineage>
</organism>
<dbReference type="GeneID" id="33317754"/>
<reference evidence="2 3" key="1">
    <citation type="submission" date="2016-04" db="EMBL/GenBank/DDBJ databases">
        <title>Complete genome sequence of Thermococcus siculi type strain RG-20.</title>
        <authorList>
            <person name="Oger P.M."/>
        </authorList>
    </citation>
    <scope>NUCLEOTIDE SEQUENCE [LARGE SCALE GENOMIC DNA]</scope>
    <source>
        <strain evidence="2 3">RG-20</strain>
    </source>
</reference>
<evidence type="ECO:0000259" key="1">
    <source>
        <dbReference type="Pfam" id="PF13649"/>
    </source>
</evidence>
<feature type="domain" description="Methyltransferase" evidence="1">
    <location>
        <begin position="41"/>
        <end position="140"/>
    </location>
</feature>